<name>A0A1B1AJ66_9PROT</name>
<accession>A0A1B1AJ66</accession>
<gene>
    <name evidence="2" type="ORF">ATE48_12025</name>
</gene>
<feature type="transmembrane region" description="Helical" evidence="1">
    <location>
        <begin position="33"/>
        <end position="53"/>
    </location>
</feature>
<dbReference type="InterPro" id="IPR046027">
    <property type="entry name" value="DUF5985"/>
</dbReference>
<keyword evidence="1" id="KW-0812">Transmembrane</keyword>
<dbReference type="InParanoid" id="A0A1B1AJ66"/>
<dbReference type="Proteomes" id="UP000092498">
    <property type="component" value="Chromosome"/>
</dbReference>
<sequence length="87" mass="9893">MIGPLLVYLLCFVTCAVCTFLLARAYRRTGMRLLFWCALCFFFLTINNALVLIDVIPSPETNLLAYRQIASFAAVAVLIHGFMWEIK</sequence>
<keyword evidence="3" id="KW-1185">Reference proteome</keyword>
<keyword evidence="1" id="KW-0472">Membrane</keyword>
<dbReference type="Pfam" id="PF19447">
    <property type="entry name" value="DUF5985"/>
    <property type="match status" value="1"/>
</dbReference>
<dbReference type="STRING" id="1759059.ATE48_12025"/>
<organism evidence="2 3">
    <name type="scientific">Candidatus Viadribacter manganicus</name>
    <dbReference type="NCBI Taxonomy" id="1759059"/>
    <lineage>
        <taxon>Bacteria</taxon>
        <taxon>Pseudomonadati</taxon>
        <taxon>Pseudomonadota</taxon>
        <taxon>Alphaproteobacteria</taxon>
        <taxon>Hyphomonadales</taxon>
        <taxon>Hyphomonadaceae</taxon>
        <taxon>Candidatus Viadribacter</taxon>
    </lineage>
</organism>
<protein>
    <submittedName>
        <fullName evidence="2">Uncharacterized protein</fullName>
    </submittedName>
</protein>
<dbReference type="EMBL" id="CP013244">
    <property type="protein sequence ID" value="ANP46591.1"/>
    <property type="molecule type" value="Genomic_DNA"/>
</dbReference>
<reference evidence="2 3" key="1">
    <citation type="submission" date="2015-11" db="EMBL/GenBank/DDBJ databases">
        <title>Whole-Genome Sequence of Candidatus Oderbacter manganicum from the National Park Lower Oder Valley, Germany.</title>
        <authorList>
            <person name="Braun B."/>
            <person name="Liere K."/>
            <person name="Szewzyk U."/>
        </authorList>
    </citation>
    <scope>NUCLEOTIDE SEQUENCE [LARGE SCALE GENOMIC DNA]</scope>
    <source>
        <strain evidence="2 3">OTSz_A_272</strain>
    </source>
</reference>
<keyword evidence="1" id="KW-1133">Transmembrane helix</keyword>
<feature type="transmembrane region" description="Helical" evidence="1">
    <location>
        <begin position="65"/>
        <end position="84"/>
    </location>
</feature>
<evidence type="ECO:0000256" key="1">
    <source>
        <dbReference type="SAM" id="Phobius"/>
    </source>
</evidence>
<dbReference type="OrthoDB" id="5295794at2"/>
<evidence type="ECO:0000313" key="2">
    <source>
        <dbReference type="EMBL" id="ANP46591.1"/>
    </source>
</evidence>
<evidence type="ECO:0000313" key="3">
    <source>
        <dbReference type="Proteomes" id="UP000092498"/>
    </source>
</evidence>
<dbReference type="KEGG" id="cbot:ATE48_12025"/>
<dbReference type="RefSeq" id="WP_066771847.1">
    <property type="nucleotide sequence ID" value="NZ_CP013244.1"/>
</dbReference>
<dbReference type="AlphaFoldDB" id="A0A1B1AJ66"/>
<proteinExistence type="predicted"/>
<feature type="transmembrane region" description="Helical" evidence="1">
    <location>
        <begin position="6"/>
        <end position="26"/>
    </location>
</feature>